<dbReference type="InterPro" id="IPR034161">
    <property type="entry name" value="Pepsin-like_plant"/>
</dbReference>
<evidence type="ECO:0000256" key="6">
    <source>
        <dbReference type="SAM" id="MobiDB-lite"/>
    </source>
</evidence>
<evidence type="ECO:0000256" key="1">
    <source>
        <dbReference type="ARBA" id="ARBA00007447"/>
    </source>
</evidence>
<evidence type="ECO:0000256" key="4">
    <source>
        <dbReference type="ARBA" id="ARBA00022801"/>
    </source>
</evidence>
<protein>
    <recommendedName>
        <fullName evidence="11">Peptidase A1 domain-containing protein</fullName>
    </recommendedName>
</protein>
<keyword evidence="4" id="KW-0378">Hydrolase</keyword>
<evidence type="ECO:0000256" key="3">
    <source>
        <dbReference type="ARBA" id="ARBA00022750"/>
    </source>
</evidence>
<organism evidence="9">
    <name type="scientific">Triticum aestivum</name>
    <name type="common">Wheat</name>
    <dbReference type="NCBI Taxonomy" id="4565"/>
    <lineage>
        <taxon>Eukaryota</taxon>
        <taxon>Viridiplantae</taxon>
        <taxon>Streptophyta</taxon>
        <taxon>Embryophyta</taxon>
        <taxon>Tracheophyta</taxon>
        <taxon>Spermatophyta</taxon>
        <taxon>Magnoliopsida</taxon>
        <taxon>Liliopsida</taxon>
        <taxon>Poales</taxon>
        <taxon>Poaceae</taxon>
        <taxon>BOP clade</taxon>
        <taxon>Pooideae</taxon>
        <taxon>Triticodae</taxon>
        <taxon>Triticeae</taxon>
        <taxon>Triticinae</taxon>
        <taxon>Triticum</taxon>
    </lineage>
</organism>
<dbReference type="Gramene" id="TraesCLE_scaffold_002069_01G000100.1">
    <property type="protein sequence ID" value="TraesCLE_scaffold_002069_01G000100.1"/>
    <property type="gene ID" value="TraesCLE_scaffold_002069_01G000100"/>
</dbReference>
<dbReference type="SUPFAM" id="SSF50630">
    <property type="entry name" value="Acid proteases"/>
    <property type="match status" value="1"/>
</dbReference>
<keyword evidence="5" id="KW-0325">Glycoprotein</keyword>
<dbReference type="Pfam" id="PF14541">
    <property type="entry name" value="TAXi_C"/>
    <property type="match status" value="1"/>
</dbReference>
<dbReference type="Gramene" id="TraesRN3B0101082300.1">
    <property type="protein sequence ID" value="TraesRN3B0101082300.1"/>
    <property type="gene ID" value="TraesRN3B0101082300"/>
</dbReference>
<dbReference type="EnsemblPlants" id="TraesCS3B02G437000.1">
    <property type="protein sequence ID" value="TraesCS3B02G437000.1.cds1"/>
    <property type="gene ID" value="TraesCS3B02G437000"/>
</dbReference>
<dbReference type="AlphaFoldDB" id="A0A3B6FUR0"/>
<evidence type="ECO:0000256" key="5">
    <source>
        <dbReference type="ARBA" id="ARBA00023180"/>
    </source>
</evidence>
<evidence type="ECO:0000256" key="2">
    <source>
        <dbReference type="ARBA" id="ARBA00022670"/>
    </source>
</evidence>
<keyword evidence="3" id="KW-0064">Aspartyl protease</keyword>
<reference evidence="9" key="2">
    <citation type="submission" date="2018-10" db="UniProtKB">
        <authorList>
            <consortium name="EnsemblPlants"/>
        </authorList>
    </citation>
    <scope>IDENTIFICATION</scope>
</reference>
<evidence type="ECO:0000259" key="8">
    <source>
        <dbReference type="Pfam" id="PF14543"/>
    </source>
</evidence>
<dbReference type="Proteomes" id="UP000019116">
    <property type="component" value="Chromosome 3B"/>
</dbReference>
<dbReference type="GO" id="GO:0004190">
    <property type="term" value="F:aspartic-type endopeptidase activity"/>
    <property type="evidence" value="ECO:0000318"/>
    <property type="project" value="GO_Central"/>
</dbReference>
<dbReference type="STRING" id="4565.A0A3B6FUR0"/>
<feature type="region of interest" description="Disordered" evidence="6">
    <location>
        <begin position="1"/>
        <end position="24"/>
    </location>
</feature>
<keyword evidence="10" id="KW-1185">Reference proteome</keyword>
<dbReference type="OrthoDB" id="695235at2759"/>
<dbReference type="GO" id="GO:0006508">
    <property type="term" value="P:proteolysis"/>
    <property type="evidence" value="ECO:0007669"/>
    <property type="project" value="UniProtKB-KW"/>
</dbReference>
<dbReference type="Gramene" id="TraesCAD_scaffold_001661_01G000500.1">
    <property type="protein sequence ID" value="TraesCAD_scaffold_001661_01G000500.1"/>
    <property type="gene ID" value="TraesCAD_scaffold_001661_01G000500"/>
</dbReference>
<dbReference type="SMR" id="A0A3B6FUR0"/>
<proteinExistence type="inferred from homology"/>
<accession>A0A3B6FUR0</accession>
<dbReference type="InterPro" id="IPR021109">
    <property type="entry name" value="Peptidase_aspartic_dom_sf"/>
</dbReference>
<dbReference type="PANTHER" id="PTHR47967">
    <property type="entry name" value="OS07G0603500 PROTEIN-RELATED"/>
    <property type="match status" value="1"/>
</dbReference>
<dbReference type="CDD" id="cd05476">
    <property type="entry name" value="pepsin_A_like_plant"/>
    <property type="match status" value="1"/>
</dbReference>
<comment type="similarity">
    <text evidence="1">Belongs to the peptidase A1 family.</text>
</comment>
<feature type="domain" description="Xylanase inhibitor N-terminal" evidence="8">
    <location>
        <begin position="145"/>
        <end position="236"/>
    </location>
</feature>
<name>A0A3B6FUR0_WHEAT</name>
<evidence type="ECO:0008006" key="11">
    <source>
        <dbReference type="Google" id="ProtNLM"/>
    </source>
</evidence>
<dbReference type="InterPro" id="IPR051708">
    <property type="entry name" value="Plant_Aspart_Prot_A1"/>
</dbReference>
<evidence type="ECO:0000313" key="10">
    <source>
        <dbReference type="Proteomes" id="UP000019116"/>
    </source>
</evidence>
<dbReference type="InterPro" id="IPR032861">
    <property type="entry name" value="TAXi_N"/>
</dbReference>
<dbReference type="Gene3D" id="2.40.70.10">
    <property type="entry name" value="Acid Proteases"/>
    <property type="match status" value="2"/>
</dbReference>
<keyword evidence="2" id="KW-0645">Protease</keyword>
<dbReference type="PANTHER" id="PTHR47967:SF134">
    <property type="entry name" value="XYLANASE INHIBITOR C-TERMINAL DOMAIN-CONTAINING PROTEIN"/>
    <property type="match status" value="1"/>
</dbReference>
<evidence type="ECO:0000259" key="7">
    <source>
        <dbReference type="Pfam" id="PF14541"/>
    </source>
</evidence>
<sequence length="459" mass="48878">MQDRDRSGAVNDAAPPSPIDAPKGYDRVARTSFKLKHPLLLGGSPCARRCSVPSPANIRVVLDIQRQRQTHNGRSNASCVLASPASPAGCAAGAGLVGGGSPAEPQDRQLGHRQCPRLHARQLRRPHLRPLRRDAAADPLLRHGHHRGDHCKYAWDFQRRGSGAMSGYLATETFSFGTKSVPGMVFGCSDNVTVRALGGVSGFAGFSRGPLSLVSQLHVSRFSYFIDDNSFLSLGDADAAPAMGNNSTPLLPATTKQDSYLYYVNLTGIQVDGELLADIQAGAFAVKEDGSGGVFLSTTIPYTFLQEAAYKVLKQELVSRIRSQGVAPMNATADDLCFLKENFSSVKVPRLALVFDGADAAMELNVKNYFSIYDEWRTCLTILPSPNGAAAVLGSLLQTGRTMTYDIHGDGGQLTFEPVAAGGPDPAPAHAHAGAPAPAHASLVITATLLAWVLLFQQF</sequence>
<dbReference type="Pfam" id="PF14543">
    <property type="entry name" value="TAXi_N"/>
    <property type="match status" value="1"/>
</dbReference>
<reference evidence="9" key="1">
    <citation type="submission" date="2018-08" db="EMBL/GenBank/DDBJ databases">
        <authorList>
            <person name="Rossello M."/>
        </authorList>
    </citation>
    <scope>NUCLEOTIDE SEQUENCE [LARGE SCALE GENOMIC DNA]</scope>
    <source>
        <strain evidence="9">cv. Chinese Spring</strain>
    </source>
</reference>
<feature type="domain" description="Xylanase inhibitor C-terminal" evidence="7">
    <location>
        <begin position="262"/>
        <end position="409"/>
    </location>
</feature>
<dbReference type="InterPro" id="IPR032799">
    <property type="entry name" value="TAXi_C"/>
</dbReference>
<dbReference type="Gramene" id="TraesWEE_scaffold_027319_01G000500.1">
    <property type="protein sequence ID" value="TraesWEE_scaffold_027319_01G000500.1"/>
    <property type="gene ID" value="TraesWEE_scaffold_027319_01G000500"/>
</dbReference>
<dbReference type="GO" id="GO:0005576">
    <property type="term" value="C:extracellular region"/>
    <property type="evidence" value="ECO:0000318"/>
    <property type="project" value="GO_Central"/>
</dbReference>
<evidence type="ECO:0000313" key="9">
    <source>
        <dbReference type="EnsemblPlants" id="TraesCS3B02G437000.1.cds1"/>
    </source>
</evidence>
<dbReference type="Gramene" id="TraesCS3B03G1077600.1">
    <property type="protein sequence ID" value="TraesCS3B03G1077600.1.CDS1"/>
    <property type="gene ID" value="TraesCS3B03G1077600"/>
</dbReference>
<dbReference type="Gramene" id="TraesCS3B02G437000.1">
    <property type="protein sequence ID" value="TraesCS3B02G437000.1.cds1"/>
    <property type="gene ID" value="TraesCS3B02G437000"/>
</dbReference>